<evidence type="ECO:0000256" key="1">
    <source>
        <dbReference type="SAM" id="MobiDB-lite"/>
    </source>
</evidence>
<proteinExistence type="predicted"/>
<protein>
    <submittedName>
        <fullName evidence="2">Uncharacterized protein</fullName>
    </submittedName>
</protein>
<feature type="region of interest" description="Disordered" evidence="1">
    <location>
        <begin position="73"/>
        <end position="115"/>
    </location>
</feature>
<feature type="compositionally biased region" description="Pro residues" evidence="1">
    <location>
        <begin position="87"/>
        <end position="100"/>
    </location>
</feature>
<dbReference type="Gramene" id="OE9A049970T1">
    <property type="protein sequence ID" value="OE9A049970C1"/>
    <property type="gene ID" value="OE9A049970"/>
</dbReference>
<feature type="region of interest" description="Disordered" evidence="1">
    <location>
        <begin position="1"/>
        <end position="25"/>
    </location>
</feature>
<dbReference type="Proteomes" id="UP000594638">
    <property type="component" value="Unassembled WGS sequence"/>
</dbReference>
<sequence length="235" mass="26435">MHCVRDESNHGSKNPTTTRRNIRHDDVHEIPVFQVELGGCRTGRRRGRAAQLVDEVVRRVVFTELMLTMRISARPQHSRRPQLIAGSPPPGASRHPPPPAFERRRTQARRGTTDIRLACSRMAVSERPATRIRRRRRRAWMRNWQSEDLGGKRDQFLLRSASSLGSGVWKKGGETRRKQGGRRGRAGAGGAGERRGGSAGAGGGRRRRCGRGEERRAMFVGQRARGVSQKGRREQ</sequence>
<feature type="compositionally biased region" description="Gly residues" evidence="1">
    <location>
        <begin position="186"/>
        <end position="203"/>
    </location>
</feature>
<evidence type="ECO:0000313" key="3">
    <source>
        <dbReference type="Proteomes" id="UP000594638"/>
    </source>
</evidence>
<reference evidence="2 3" key="1">
    <citation type="submission" date="2019-12" db="EMBL/GenBank/DDBJ databases">
        <authorList>
            <person name="Alioto T."/>
            <person name="Alioto T."/>
            <person name="Gomez Garrido J."/>
        </authorList>
    </citation>
    <scope>NUCLEOTIDE SEQUENCE [LARGE SCALE GENOMIC DNA]</scope>
</reference>
<dbReference type="EMBL" id="CACTIH010007977">
    <property type="protein sequence ID" value="CAA3018953.1"/>
    <property type="molecule type" value="Genomic_DNA"/>
</dbReference>
<accession>A0A8S0UP07</accession>
<name>A0A8S0UP07_OLEEU</name>
<gene>
    <name evidence="2" type="ORF">OLEA9_A049970</name>
</gene>
<feature type="region of interest" description="Disordered" evidence="1">
    <location>
        <begin position="165"/>
        <end position="235"/>
    </location>
</feature>
<comment type="caution">
    <text evidence="2">The sequence shown here is derived from an EMBL/GenBank/DDBJ whole genome shotgun (WGS) entry which is preliminary data.</text>
</comment>
<evidence type="ECO:0000313" key="2">
    <source>
        <dbReference type="EMBL" id="CAA3018953.1"/>
    </source>
</evidence>
<dbReference type="AlphaFoldDB" id="A0A8S0UP07"/>
<keyword evidence="3" id="KW-1185">Reference proteome</keyword>
<organism evidence="2 3">
    <name type="scientific">Olea europaea subsp. europaea</name>
    <dbReference type="NCBI Taxonomy" id="158383"/>
    <lineage>
        <taxon>Eukaryota</taxon>
        <taxon>Viridiplantae</taxon>
        <taxon>Streptophyta</taxon>
        <taxon>Embryophyta</taxon>
        <taxon>Tracheophyta</taxon>
        <taxon>Spermatophyta</taxon>
        <taxon>Magnoliopsida</taxon>
        <taxon>eudicotyledons</taxon>
        <taxon>Gunneridae</taxon>
        <taxon>Pentapetalae</taxon>
        <taxon>asterids</taxon>
        <taxon>lamiids</taxon>
        <taxon>Lamiales</taxon>
        <taxon>Oleaceae</taxon>
        <taxon>Oleeae</taxon>
        <taxon>Olea</taxon>
    </lineage>
</organism>
<feature type="compositionally biased region" description="Basic and acidic residues" evidence="1">
    <location>
        <begin position="1"/>
        <end position="10"/>
    </location>
</feature>